<evidence type="ECO:0000313" key="2">
    <source>
        <dbReference type="EMBL" id="NJI02112.1"/>
    </source>
</evidence>
<comment type="caution">
    <text evidence="2">The sequence shown here is derived from an EMBL/GenBank/DDBJ whole genome shotgun (WGS) entry which is preliminary data.</text>
</comment>
<organism evidence="2 5">
    <name type="scientific">Staphylococcus agnetis</name>
    <dbReference type="NCBI Taxonomy" id="985762"/>
    <lineage>
        <taxon>Bacteria</taxon>
        <taxon>Bacillati</taxon>
        <taxon>Bacillota</taxon>
        <taxon>Bacilli</taxon>
        <taxon>Bacillales</taxon>
        <taxon>Staphylococcaceae</taxon>
        <taxon>Staphylococcus</taxon>
    </lineage>
</organism>
<feature type="transmembrane region" description="Helical" evidence="1">
    <location>
        <begin position="6"/>
        <end position="32"/>
    </location>
</feature>
<evidence type="ECO:0000313" key="3">
    <source>
        <dbReference type="EMBL" id="OTW31340.1"/>
    </source>
</evidence>
<dbReference type="GeneID" id="57690537"/>
<protein>
    <submittedName>
        <fullName evidence="2">Uncharacterized protein</fullName>
    </submittedName>
</protein>
<name>A0A2T4MHA5_9STAP</name>
<dbReference type="EMBL" id="WMFL01000059">
    <property type="protein sequence ID" value="NJI02112.1"/>
    <property type="molecule type" value="Genomic_DNA"/>
</dbReference>
<evidence type="ECO:0000313" key="4">
    <source>
        <dbReference type="Proteomes" id="UP000195208"/>
    </source>
</evidence>
<evidence type="ECO:0000313" key="5">
    <source>
        <dbReference type="Proteomes" id="UP000646308"/>
    </source>
</evidence>
<reference evidence="2" key="2">
    <citation type="submission" date="2019-11" db="EMBL/GenBank/DDBJ databases">
        <title>Whole genome comparisons of Staphylococcus agnetis isolates from cattle and chickens.</title>
        <authorList>
            <person name="Rhoads D."/>
            <person name="Shwani A."/>
            <person name="Adkins P."/>
            <person name="Calcutt M."/>
            <person name="Middleton J."/>
        </authorList>
    </citation>
    <scope>NUCLEOTIDE SEQUENCE</scope>
    <source>
        <strain evidence="2">1387</strain>
    </source>
</reference>
<sequence>MKISWIIWWIFNAFWLLLLLIFGIILILAVFVPTHLINFGAIHIYIVIILIVLSKLIIPFIIHIVWLIVNITLTIKERNKPKYQEKV</sequence>
<keyword evidence="4" id="KW-1185">Reference proteome</keyword>
<dbReference type="Proteomes" id="UP000646308">
    <property type="component" value="Unassembled WGS sequence"/>
</dbReference>
<evidence type="ECO:0000256" key="1">
    <source>
        <dbReference type="SAM" id="Phobius"/>
    </source>
</evidence>
<gene>
    <name evidence="3" type="ORF">B9M88_05275</name>
    <name evidence="2" type="ORF">GLV84_04465</name>
</gene>
<proteinExistence type="predicted"/>
<dbReference type="Proteomes" id="UP000195208">
    <property type="component" value="Unassembled WGS sequence"/>
</dbReference>
<dbReference type="KEGG" id="sagq:EP23_10180"/>
<dbReference type="EMBL" id="NEFX01000010">
    <property type="protein sequence ID" value="OTW31340.1"/>
    <property type="molecule type" value="Genomic_DNA"/>
</dbReference>
<dbReference type="RefSeq" id="WP_060552183.1">
    <property type="nucleotide sequence ID" value="NZ_CP009623.1"/>
</dbReference>
<reference evidence="3 4" key="1">
    <citation type="submission" date="2017-04" db="EMBL/GenBank/DDBJ databases">
        <title>Staphylococcus agnetis, a potential pathogen in the broiler production.</title>
        <authorList>
            <person name="Poulsen L."/>
        </authorList>
    </citation>
    <scope>NUCLEOTIDE SEQUENCE [LARGE SCALE GENOMIC DNA]</scope>
    <source>
        <strain evidence="3 4">723_310714_2_2_spleen</strain>
    </source>
</reference>
<keyword evidence="1" id="KW-0812">Transmembrane</keyword>
<keyword evidence="1" id="KW-1133">Transmembrane helix</keyword>
<keyword evidence="1" id="KW-0472">Membrane</keyword>
<dbReference type="AlphaFoldDB" id="A0A2T4MHA5"/>
<feature type="transmembrane region" description="Helical" evidence="1">
    <location>
        <begin position="44"/>
        <end position="69"/>
    </location>
</feature>
<accession>A0A2T4MHA5</accession>